<dbReference type="GO" id="GO:0004930">
    <property type="term" value="F:G protein-coupled receptor activity"/>
    <property type="evidence" value="ECO:0007669"/>
    <property type="project" value="UniProtKB-KW"/>
</dbReference>
<dbReference type="PhylomeDB" id="A7RQX6"/>
<dbReference type="InterPro" id="IPR000276">
    <property type="entry name" value="GPCR_Rhodpsn"/>
</dbReference>
<keyword evidence="13" id="KW-1185">Reference proteome</keyword>
<dbReference type="GO" id="GO:0005886">
    <property type="term" value="C:plasma membrane"/>
    <property type="evidence" value="ECO:0000318"/>
    <property type="project" value="GO_Central"/>
</dbReference>
<evidence type="ECO:0000256" key="7">
    <source>
        <dbReference type="ARBA" id="ARBA00023170"/>
    </source>
</evidence>
<dbReference type="PANTHER" id="PTHR11866">
    <property type="entry name" value="G-PROTEIN COUPLED RECEPTOR FAMILY 1 MEMBER"/>
    <property type="match status" value="1"/>
</dbReference>
<sequence length="362" mass="40582">MNVTKTQKTELSLNVHSNIQVDVSGILTIILEAMTFLCNILPACAVFQPNFSRERTITDCFIGALALNDLVSVAVPLSVGIPTLWRKKWVGSRLSCELYQASTVWFQLNAMMLVTAMSCDRFFSLKPLAYQRDDKKKRSRLFILICSISGGALLISLLPILGLGNTGVRKSGLLTYCPCILIIKPTSTKENIFPVVLLLLGYSTFISVSFCNFTVLRLLSSFKTRWKRRELIAGRARQDRRDVAACAKLVGVLALLFYLTWTPAMVLLTLNQTRREVNEITAVYAFTSLTINSLAHPLVYGIFSAQFRQRYQQLVSPLLRLQQRCWFSAKRAGSSCCSASGASARMKKARLRLRARMRETAI</sequence>
<dbReference type="EMBL" id="DS469529">
    <property type="protein sequence ID" value="EDO46179.1"/>
    <property type="molecule type" value="Genomic_DNA"/>
</dbReference>
<dbReference type="InterPro" id="IPR008365">
    <property type="entry name" value="Prostanoid_rcpt"/>
</dbReference>
<evidence type="ECO:0000256" key="8">
    <source>
        <dbReference type="ARBA" id="ARBA00023180"/>
    </source>
</evidence>
<keyword evidence="3 10" id="KW-0812">Transmembrane</keyword>
<evidence type="ECO:0000256" key="6">
    <source>
        <dbReference type="ARBA" id="ARBA00023136"/>
    </source>
</evidence>
<name>A7RQX6_NEMVE</name>
<dbReference type="FunFam" id="1.20.1070.10:FF:000680">
    <property type="entry name" value="Predicted protein"/>
    <property type="match status" value="1"/>
</dbReference>
<dbReference type="OMA" id="WLQNSAM"/>
<dbReference type="KEGG" id="nve:5518344"/>
<evidence type="ECO:0000313" key="13">
    <source>
        <dbReference type="Proteomes" id="UP000001593"/>
    </source>
</evidence>
<keyword evidence="8" id="KW-0325">Glycoprotein</keyword>
<evidence type="ECO:0000256" key="2">
    <source>
        <dbReference type="ARBA" id="ARBA00022475"/>
    </source>
</evidence>
<evidence type="ECO:0000256" key="10">
    <source>
        <dbReference type="SAM" id="Phobius"/>
    </source>
</evidence>
<dbReference type="Proteomes" id="UP000001593">
    <property type="component" value="Unassembled WGS sequence"/>
</dbReference>
<organism evidence="12 13">
    <name type="scientific">Nematostella vectensis</name>
    <name type="common">Starlet sea anemone</name>
    <dbReference type="NCBI Taxonomy" id="45351"/>
    <lineage>
        <taxon>Eukaryota</taxon>
        <taxon>Metazoa</taxon>
        <taxon>Cnidaria</taxon>
        <taxon>Anthozoa</taxon>
        <taxon>Hexacorallia</taxon>
        <taxon>Actiniaria</taxon>
        <taxon>Edwardsiidae</taxon>
        <taxon>Nematostella</taxon>
    </lineage>
</organism>
<dbReference type="SUPFAM" id="SSF81321">
    <property type="entry name" value="Family A G protein-coupled receptor-like"/>
    <property type="match status" value="1"/>
</dbReference>
<gene>
    <name evidence="12" type="ORF">NEMVEDRAFT_v1g200775</name>
</gene>
<evidence type="ECO:0000313" key="12">
    <source>
        <dbReference type="EMBL" id="EDO46179.1"/>
    </source>
</evidence>
<keyword evidence="7" id="KW-0675">Receptor</keyword>
<evidence type="ECO:0000256" key="3">
    <source>
        <dbReference type="ARBA" id="ARBA00022692"/>
    </source>
</evidence>
<dbReference type="OrthoDB" id="5959154at2759"/>
<proteinExistence type="predicted"/>
<dbReference type="InterPro" id="IPR017452">
    <property type="entry name" value="GPCR_Rhodpsn_7TM"/>
</dbReference>
<keyword evidence="4 10" id="KW-1133">Transmembrane helix</keyword>
<dbReference type="AlphaFoldDB" id="A7RQX6"/>
<evidence type="ECO:0000256" key="9">
    <source>
        <dbReference type="ARBA" id="ARBA00023224"/>
    </source>
</evidence>
<dbReference type="InParanoid" id="A7RQX6"/>
<keyword evidence="5" id="KW-0297">G-protein coupled receptor</keyword>
<dbReference type="CDD" id="cd00637">
    <property type="entry name" value="7tm_classA_rhodopsin-like"/>
    <property type="match status" value="1"/>
</dbReference>
<dbReference type="Pfam" id="PF00001">
    <property type="entry name" value="7tm_1"/>
    <property type="match status" value="1"/>
</dbReference>
<dbReference type="PANTHER" id="PTHR11866:SF42">
    <property type="entry name" value="G-PROTEIN COUPLED RECEPTORS FAMILY 1 PROFILE DOMAIN-CONTAINING PROTEIN"/>
    <property type="match status" value="1"/>
</dbReference>
<comment type="subcellular location">
    <subcellularLocation>
        <location evidence="1">Cell membrane</location>
        <topology evidence="1">Multi-pass membrane protein</topology>
    </subcellularLocation>
</comment>
<evidence type="ECO:0000256" key="1">
    <source>
        <dbReference type="ARBA" id="ARBA00004651"/>
    </source>
</evidence>
<feature type="transmembrane region" description="Helical" evidence="10">
    <location>
        <begin position="281"/>
        <end position="303"/>
    </location>
</feature>
<dbReference type="eggNOG" id="KOG4219">
    <property type="taxonomic scope" value="Eukaryota"/>
</dbReference>
<feature type="transmembrane region" description="Helical" evidence="10">
    <location>
        <begin position="141"/>
        <end position="161"/>
    </location>
</feature>
<dbReference type="HOGENOM" id="CLU_765724_0_0_1"/>
<dbReference type="PRINTS" id="PR00237">
    <property type="entry name" value="GPCRRHODOPSN"/>
</dbReference>
<keyword evidence="9" id="KW-0807">Transducer</keyword>
<feature type="transmembrane region" description="Helical" evidence="10">
    <location>
        <begin position="26"/>
        <end position="48"/>
    </location>
</feature>
<dbReference type="Gene3D" id="1.20.1070.10">
    <property type="entry name" value="Rhodopsin 7-helix transmembrane proteins"/>
    <property type="match status" value="1"/>
</dbReference>
<protein>
    <recommendedName>
        <fullName evidence="11">G-protein coupled receptors family 1 profile domain-containing protein</fullName>
    </recommendedName>
</protein>
<accession>A7RQX6</accession>
<dbReference type="PROSITE" id="PS50262">
    <property type="entry name" value="G_PROTEIN_RECEP_F1_2"/>
    <property type="match status" value="1"/>
</dbReference>
<feature type="transmembrane region" description="Helical" evidence="10">
    <location>
        <begin position="192"/>
        <end position="219"/>
    </location>
</feature>
<evidence type="ECO:0000259" key="11">
    <source>
        <dbReference type="PROSITE" id="PS50262"/>
    </source>
</evidence>
<keyword evidence="2" id="KW-1003">Cell membrane</keyword>
<feature type="transmembrane region" description="Helical" evidence="10">
    <location>
        <begin position="243"/>
        <end position="261"/>
    </location>
</feature>
<evidence type="ECO:0000256" key="5">
    <source>
        <dbReference type="ARBA" id="ARBA00023040"/>
    </source>
</evidence>
<evidence type="ECO:0000256" key="4">
    <source>
        <dbReference type="ARBA" id="ARBA00022989"/>
    </source>
</evidence>
<reference evidence="12 13" key="1">
    <citation type="journal article" date="2007" name="Science">
        <title>Sea anemone genome reveals ancestral eumetazoan gene repertoire and genomic organization.</title>
        <authorList>
            <person name="Putnam N.H."/>
            <person name="Srivastava M."/>
            <person name="Hellsten U."/>
            <person name="Dirks B."/>
            <person name="Chapman J."/>
            <person name="Salamov A."/>
            <person name="Terry A."/>
            <person name="Shapiro H."/>
            <person name="Lindquist E."/>
            <person name="Kapitonov V.V."/>
            <person name="Jurka J."/>
            <person name="Genikhovich G."/>
            <person name="Grigoriev I.V."/>
            <person name="Lucas S.M."/>
            <person name="Steele R.E."/>
            <person name="Finnerty J.R."/>
            <person name="Technau U."/>
            <person name="Martindale M.Q."/>
            <person name="Rokhsar D.S."/>
        </authorList>
    </citation>
    <scope>NUCLEOTIDE SEQUENCE [LARGE SCALE GENOMIC DNA]</scope>
    <source>
        <strain evidence="13">CH2 X CH6</strain>
    </source>
</reference>
<keyword evidence="6 10" id="KW-0472">Membrane</keyword>
<feature type="domain" description="G-protein coupled receptors family 1 profile" evidence="11">
    <location>
        <begin position="38"/>
        <end position="300"/>
    </location>
</feature>